<name>A0ABY6BF40_9GAMM</name>
<keyword evidence="5 7" id="KW-0378">Hydrolase</keyword>
<evidence type="ECO:0000256" key="2">
    <source>
        <dbReference type="ARBA" id="ARBA00022694"/>
    </source>
</evidence>
<dbReference type="EMBL" id="CP104694">
    <property type="protein sequence ID" value="UXI68430.1"/>
    <property type="molecule type" value="Genomic_DNA"/>
</dbReference>
<dbReference type="SUPFAM" id="SSF54211">
    <property type="entry name" value="Ribosomal protein S5 domain 2-like"/>
    <property type="match status" value="1"/>
</dbReference>
<dbReference type="Pfam" id="PF00825">
    <property type="entry name" value="Ribonuclease_P"/>
    <property type="match status" value="1"/>
</dbReference>
<proteinExistence type="inferred from homology"/>
<evidence type="ECO:0000313" key="10">
    <source>
        <dbReference type="Proteomes" id="UP001064632"/>
    </source>
</evidence>
<keyword evidence="3 7" id="KW-0540">Nuclease</keyword>
<dbReference type="InterPro" id="IPR014721">
    <property type="entry name" value="Ribsml_uS5_D2-typ_fold_subgr"/>
</dbReference>
<dbReference type="PROSITE" id="PS00648">
    <property type="entry name" value="RIBONUCLEASE_P"/>
    <property type="match status" value="1"/>
</dbReference>
<evidence type="ECO:0000256" key="3">
    <source>
        <dbReference type="ARBA" id="ARBA00022722"/>
    </source>
</evidence>
<keyword evidence="2 7" id="KW-0819">tRNA processing</keyword>
<dbReference type="GO" id="GO:0004526">
    <property type="term" value="F:ribonuclease P activity"/>
    <property type="evidence" value="ECO:0007669"/>
    <property type="project" value="UniProtKB-EC"/>
</dbReference>
<dbReference type="InterPro" id="IPR020568">
    <property type="entry name" value="Ribosomal_Su5_D2-typ_SF"/>
</dbReference>
<evidence type="ECO:0000256" key="4">
    <source>
        <dbReference type="ARBA" id="ARBA00022759"/>
    </source>
</evidence>
<dbReference type="InterPro" id="IPR020539">
    <property type="entry name" value="RNase_P_CS"/>
</dbReference>
<dbReference type="EC" id="3.1.26.5" evidence="7 8"/>
<comment type="subunit">
    <text evidence="7">Consists of a catalytic RNA component (M1 or rnpB) and a protein subunit.</text>
</comment>
<evidence type="ECO:0000256" key="8">
    <source>
        <dbReference type="NCBIfam" id="TIGR00188"/>
    </source>
</evidence>
<dbReference type="Gene3D" id="3.30.230.10">
    <property type="match status" value="1"/>
</dbReference>
<comment type="similarity">
    <text evidence="7">Belongs to the RnpA family.</text>
</comment>
<keyword evidence="6 7" id="KW-0694">RNA-binding</keyword>
<evidence type="ECO:0000256" key="7">
    <source>
        <dbReference type="HAMAP-Rule" id="MF_00227"/>
    </source>
</evidence>
<dbReference type="RefSeq" id="WP_261695390.1">
    <property type="nucleotide sequence ID" value="NZ_CP104694.1"/>
</dbReference>
<evidence type="ECO:0000256" key="6">
    <source>
        <dbReference type="ARBA" id="ARBA00022884"/>
    </source>
</evidence>
<gene>
    <name evidence="7 9" type="primary">rnpA</name>
    <name evidence="9" type="ORF">N4264_01900</name>
</gene>
<evidence type="ECO:0000313" key="9">
    <source>
        <dbReference type="EMBL" id="UXI68430.1"/>
    </source>
</evidence>
<dbReference type="InterPro" id="IPR000100">
    <property type="entry name" value="RNase_P"/>
</dbReference>
<reference evidence="9" key="1">
    <citation type="submission" date="2022-09" db="EMBL/GenBank/DDBJ databases">
        <title>Tahibacter sp. nov., isolated from a fresh water.</title>
        <authorList>
            <person name="Baek J.H."/>
            <person name="Lee J.K."/>
            <person name="Kim J.M."/>
            <person name="Jeon C.O."/>
        </authorList>
    </citation>
    <scope>NUCLEOTIDE SEQUENCE</scope>
    <source>
        <strain evidence="9">W38</strain>
    </source>
</reference>
<keyword evidence="4 7" id="KW-0255">Endonuclease</keyword>
<dbReference type="PANTHER" id="PTHR33992:SF1">
    <property type="entry name" value="RIBONUCLEASE P PROTEIN COMPONENT"/>
    <property type="match status" value="1"/>
</dbReference>
<protein>
    <recommendedName>
        <fullName evidence="7 8">Ribonuclease P protein component</fullName>
        <shortName evidence="7">RNase P protein</shortName>
        <shortName evidence="7">RNaseP protein</shortName>
        <ecNumber evidence="7 8">3.1.26.5</ecNumber>
    </recommendedName>
    <alternativeName>
        <fullName evidence="7">Protein C5</fullName>
    </alternativeName>
</protein>
<sequence length="126" mass="14498">MEAFRFPRAARLLTVADFNGLRQGSQRVTSRYFQAQYRITDGTAARMGLAVSRRVSKLAVERNRLKRLTRESFRRHRQHLVPLDILIIPRSSAVPVSSRELLDDLALLWHKLPPLKPQHAAGTMRD</sequence>
<dbReference type="NCBIfam" id="TIGR00188">
    <property type="entry name" value="rnpA"/>
    <property type="match status" value="1"/>
</dbReference>
<keyword evidence="10" id="KW-1185">Reference proteome</keyword>
<comment type="function">
    <text evidence="1 7">RNaseP catalyzes the removal of the 5'-leader sequence from pre-tRNA to produce the mature 5'-terminus. It can also cleave other RNA substrates such as 4.5S RNA. The protein component plays an auxiliary but essential role in vivo by binding to the 5'-leader sequence and broadening the substrate specificity of the ribozyme.</text>
</comment>
<evidence type="ECO:0000256" key="5">
    <source>
        <dbReference type="ARBA" id="ARBA00022801"/>
    </source>
</evidence>
<evidence type="ECO:0000256" key="1">
    <source>
        <dbReference type="ARBA" id="ARBA00002663"/>
    </source>
</evidence>
<dbReference type="Proteomes" id="UP001064632">
    <property type="component" value="Chromosome"/>
</dbReference>
<organism evidence="9 10">
    <name type="scientific">Tahibacter amnicola</name>
    <dbReference type="NCBI Taxonomy" id="2976241"/>
    <lineage>
        <taxon>Bacteria</taxon>
        <taxon>Pseudomonadati</taxon>
        <taxon>Pseudomonadota</taxon>
        <taxon>Gammaproteobacteria</taxon>
        <taxon>Lysobacterales</taxon>
        <taxon>Rhodanobacteraceae</taxon>
        <taxon>Tahibacter</taxon>
    </lineage>
</organism>
<dbReference type="PANTHER" id="PTHR33992">
    <property type="entry name" value="RIBONUCLEASE P PROTEIN COMPONENT"/>
    <property type="match status" value="1"/>
</dbReference>
<accession>A0ABY6BF40</accession>
<dbReference type="HAMAP" id="MF_00227">
    <property type="entry name" value="RNase_P"/>
    <property type="match status" value="1"/>
</dbReference>
<comment type="catalytic activity">
    <reaction evidence="7">
        <text>Endonucleolytic cleavage of RNA, removing 5'-extranucleotides from tRNA precursor.</text>
        <dbReference type="EC" id="3.1.26.5"/>
    </reaction>
</comment>